<evidence type="ECO:0000313" key="2">
    <source>
        <dbReference type="EMBL" id="MFB9211789.1"/>
    </source>
</evidence>
<protein>
    <recommendedName>
        <fullName evidence="4">Lipoprotein</fullName>
    </recommendedName>
</protein>
<feature type="chain" id="PRO_5046240354" description="Lipoprotein" evidence="1">
    <location>
        <begin position="22"/>
        <end position="129"/>
    </location>
</feature>
<feature type="signal peptide" evidence="1">
    <location>
        <begin position="1"/>
        <end position="21"/>
    </location>
</feature>
<reference evidence="2 3" key="1">
    <citation type="submission" date="2024-09" db="EMBL/GenBank/DDBJ databases">
        <authorList>
            <person name="Sun Q."/>
            <person name="Mori K."/>
        </authorList>
    </citation>
    <scope>NUCLEOTIDE SEQUENCE [LARGE SCALE GENOMIC DNA]</scope>
    <source>
        <strain evidence="2 3">CECT 7682</strain>
    </source>
</reference>
<dbReference type="PROSITE" id="PS51257">
    <property type="entry name" value="PROKAR_LIPOPROTEIN"/>
    <property type="match status" value="1"/>
</dbReference>
<dbReference type="EMBL" id="JBHMEW010000053">
    <property type="protein sequence ID" value="MFB9211789.1"/>
    <property type="molecule type" value="Genomic_DNA"/>
</dbReference>
<keyword evidence="1" id="KW-0732">Signal</keyword>
<dbReference type="RefSeq" id="WP_290247099.1">
    <property type="nucleotide sequence ID" value="NZ_JAUFQT010000001.1"/>
</dbReference>
<dbReference type="Proteomes" id="UP001589654">
    <property type="component" value="Unassembled WGS sequence"/>
</dbReference>
<name>A0ABV5J4P5_9BACT</name>
<sequence length="129" mass="14503">MRLVIATLVALCISVSTFACKTGPADLDKEKEKKSALLIEKVGERKLRLRSLSDLNEEILVKITDGQSKVLYKEVIKGDKIFRKNFDMSALAEGAYEIAVSTKKQGELDNFKVLLGERQKESKYLAHEK</sequence>
<evidence type="ECO:0008006" key="4">
    <source>
        <dbReference type="Google" id="ProtNLM"/>
    </source>
</evidence>
<comment type="caution">
    <text evidence="2">The sequence shown here is derived from an EMBL/GenBank/DDBJ whole genome shotgun (WGS) entry which is preliminary data.</text>
</comment>
<evidence type="ECO:0000256" key="1">
    <source>
        <dbReference type="SAM" id="SignalP"/>
    </source>
</evidence>
<organism evidence="2 3">
    <name type="scientific">Echinicola jeungdonensis</name>
    <dbReference type="NCBI Taxonomy" id="709343"/>
    <lineage>
        <taxon>Bacteria</taxon>
        <taxon>Pseudomonadati</taxon>
        <taxon>Bacteroidota</taxon>
        <taxon>Cytophagia</taxon>
        <taxon>Cytophagales</taxon>
        <taxon>Cyclobacteriaceae</taxon>
        <taxon>Echinicola</taxon>
    </lineage>
</organism>
<keyword evidence="3" id="KW-1185">Reference proteome</keyword>
<accession>A0ABV5J4P5</accession>
<gene>
    <name evidence="2" type="ORF">ACFFUR_08225</name>
</gene>
<evidence type="ECO:0000313" key="3">
    <source>
        <dbReference type="Proteomes" id="UP001589654"/>
    </source>
</evidence>
<proteinExistence type="predicted"/>